<dbReference type="RefSeq" id="XP_007322218.1">
    <property type="nucleotide sequence ID" value="XM_007322156.1"/>
</dbReference>
<dbReference type="AlphaFoldDB" id="F8P745"/>
<accession>F8P745</accession>
<reference evidence="2" key="1">
    <citation type="submission" date="2011-04" db="EMBL/GenBank/DDBJ databases">
        <title>Evolution of plant cell wall degrading machinery underlies the functional diversity of forest fungi.</title>
        <authorList>
            <consortium name="US DOE Joint Genome Institute (JGI-PGF)"/>
            <person name="Eastwood D.C."/>
            <person name="Floudas D."/>
            <person name="Binder M."/>
            <person name="Majcherczyk A."/>
            <person name="Schneider P."/>
            <person name="Aerts A."/>
            <person name="Asiegbu F.O."/>
            <person name="Baker S.E."/>
            <person name="Barry K."/>
            <person name="Bendiksby M."/>
            <person name="Blumentritt M."/>
            <person name="Coutinho P.M."/>
            <person name="Cullen D."/>
            <person name="Cullen D."/>
            <person name="Gathman A."/>
            <person name="Goodell B."/>
            <person name="Henrissat B."/>
            <person name="Ihrmark K."/>
            <person name="Kauserud H."/>
            <person name="Kohler A."/>
            <person name="LaButti K."/>
            <person name="Lapidus A."/>
            <person name="Lavin J.L."/>
            <person name="Lee Y.-H."/>
            <person name="Lindquist E."/>
            <person name="Lilly W."/>
            <person name="Lucas S."/>
            <person name="Morin E."/>
            <person name="Murat C."/>
            <person name="Oguiza J.A."/>
            <person name="Park J."/>
            <person name="Pisabarro A.G."/>
            <person name="Riley R."/>
            <person name="Rosling A."/>
            <person name="Salamov A."/>
            <person name="Schmidt O."/>
            <person name="Schmutz J."/>
            <person name="Skrede I."/>
            <person name="Stenlid J."/>
            <person name="Wiebenga A."/>
            <person name="Xie X."/>
            <person name="Kues U."/>
            <person name="Hibbett D.S."/>
            <person name="Hoffmeister D."/>
            <person name="Hogberg N."/>
            <person name="Martin F."/>
            <person name="Grigoriev I.V."/>
            <person name="Watkinson S.C."/>
        </authorList>
    </citation>
    <scope>NUCLEOTIDE SEQUENCE</scope>
    <source>
        <strain evidence="2">S7.9</strain>
    </source>
</reference>
<evidence type="ECO:0000313" key="2">
    <source>
        <dbReference type="EMBL" id="EGO21261.1"/>
    </source>
</evidence>
<proteinExistence type="predicted"/>
<dbReference type="GeneID" id="18820771"/>
<protein>
    <submittedName>
        <fullName evidence="2">Uncharacterized protein</fullName>
    </submittedName>
</protein>
<organism>
    <name type="scientific">Serpula lacrymans var. lacrymans (strain S7.9)</name>
    <name type="common">Dry rot fungus</name>
    <dbReference type="NCBI Taxonomy" id="578457"/>
    <lineage>
        <taxon>Eukaryota</taxon>
        <taxon>Fungi</taxon>
        <taxon>Dikarya</taxon>
        <taxon>Basidiomycota</taxon>
        <taxon>Agaricomycotina</taxon>
        <taxon>Agaricomycetes</taxon>
        <taxon>Agaricomycetidae</taxon>
        <taxon>Boletales</taxon>
        <taxon>Coniophorineae</taxon>
        <taxon>Serpulaceae</taxon>
        <taxon>Serpula</taxon>
    </lineage>
</organism>
<feature type="region of interest" description="Disordered" evidence="1">
    <location>
        <begin position="42"/>
        <end position="66"/>
    </location>
</feature>
<dbReference type="KEGG" id="sla:SERLADRAFT_476211"/>
<dbReference type="EMBL" id="GL945439">
    <property type="protein sequence ID" value="EGO21261.1"/>
    <property type="molecule type" value="Genomic_DNA"/>
</dbReference>
<feature type="compositionally biased region" description="Polar residues" evidence="1">
    <location>
        <begin position="42"/>
        <end position="56"/>
    </location>
</feature>
<evidence type="ECO:0000256" key="1">
    <source>
        <dbReference type="SAM" id="MobiDB-lite"/>
    </source>
</evidence>
<name>F8P745_SERL9</name>
<dbReference type="Proteomes" id="UP000008064">
    <property type="component" value="Unassembled WGS sequence"/>
</dbReference>
<sequence>MHIARLQQLRAGANTATVRGLLGRTRVEFVVAPSRVQAVLESSSGQVAQKRGQSVLNPVRGGVPSG</sequence>
<dbReference type="HOGENOM" id="CLU_2832739_0_0_1"/>
<gene>
    <name evidence="2" type="ORF">SERLADRAFT_476211</name>
</gene>